<dbReference type="GO" id="GO:0000009">
    <property type="term" value="F:alpha-1,6-mannosyltransferase activity"/>
    <property type="evidence" value="ECO:0007669"/>
    <property type="project" value="InterPro"/>
</dbReference>
<keyword evidence="4 11" id="KW-0328">Glycosyltransferase</keyword>
<gene>
    <name evidence="11" type="ORF">CPELA_10415</name>
</gene>
<feature type="transmembrane region" description="Helical" evidence="10">
    <location>
        <begin position="278"/>
        <end position="299"/>
    </location>
</feature>
<evidence type="ECO:0000256" key="4">
    <source>
        <dbReference type="ARBA" id="ARBA00022676"/>
    </source>
</evidence>
<dbReference type="KEGG" id="cpeg:CPELA_10415"/>
<dbReference type="GO" id="GO:0031501">
    <property type="term" value="C:mannosyltransferase complex"/>
    <property type="evidence" value="ECO:0007669"/>
    <property type="project" value="TreeGrafter"/>
</dbReference>
<sequence>MPTAQRYGRTLTHRVARAFTPELRLATWLFLATAIVRFGLLLAMNPSHAVDYLAKWDGEQYVAIARFGYFSADGSGAADPEIYQQRLAFFPAYPLAIRLVFAALHWIPLLPISYAGVGVLISCIAGVAATMAMLRLSGQQPNAALLLLGAPMAITLTMVYTESLFLACALWALVYLIQRRLLPAALLVALAGLVRLTAVDLWLVLAASVAVYHRRSLKAWVLCALAAVPAVGYLLWASWHTREVGGYFGMQEQGWDSGFDFGRATLTWLGTWHSNPGYIISSAIILAALLTLPVATWWARAGFLDWHLWLFGLAISANVLLSNGIMHSRPRLLLPAVVLLLPLARRLPTWVMVLWCLLGAMISAYMVGIFQWAI</sequence>
<protein>
    <submittedName>
        <fullName evidence="11">Mannosyltransferase (PIG-V)</fullName>
    </submittedName>
</protein>
<evidence type="ECO:0000256" key="6">
    <source>
        <dbReference type="ARBA" id="ARBA00022692"/>
    </source>
</evidence>
<feature type="transmembrane region" description="Helical" evidence="10">
    <location>
        <begin position="219"/>
        <end position="239"/>
    </location>
</feature>
<evidence type="ECO:0000256" key="9">
    <source>
        <dbReference type="ARBA" id="ARBA00023136"/>
    </source>
</evidence>
<comment type="pathway">
    <text evidence="2">Glycolipid biosynthesis; glycosylphosphatidylinositol-anchor biosynthesis.</text>
</comment>
<name>A0A410WBK9_9CORY</name>
<evidence type="ECO:0000313" key="12">
    <source>
        <dbReference type="Proteomes" id="UP000288929"/>
    </source>
</evidence>
<feature type="transmembrane region" description="Helical" evidence="10">
    <location>
        <begin position="145"/>
        <end position="178"/>
    </location>
</feature>
<dbReference type="Proteomes" id="UP000288929">
    <property type="component" value="Chromosome"/>
</dbReference>
<keyword evidence="9 10" id="KW-0472">Membrane</keyword>
<feature type="transmembrane region" description="Helical" evidence="10">
    <location>
        <begin position="306"/>
        <end position="327"/>
    </location>
</feature>
<dbReference type="GO" id="GO:0006506">
    <property type="term" value="P:GPI anchor biosynthetic process"/>
    <property type="evidence" value="ECO:0007669"/>
    <property type="project" value="UniProtKB-UniPathway"/>
</dbReference>
<keyword evidence="5 11" id="KW-0808">Transferase</keyword>
<dbReference type="AlphaFoldDB" id="A0A410WBK9"/>
<dbReference type="RefSeq" id="WP_229718387.1">
    <property type="nucleotide sequence ID" value="NZ_BMCX01000002.1"/>
</dbReference>
<proteinExistence type="predicted"/>
<feature type="transmembrane region" description="Helical" evidence="10">
    <location>
        <begin position="87"/>
        <end position="107"/>
    </location>
</feature>
<feature type="transmembrane region" description="Helical" evidence="10">
    <location>
        <begin position="113"/>
        <end position="133"/>
    </location>
</feature>
<keyword evidence="6 10" id="KW-0812">Transmembrane</keyword>
<feature type="transmembrane region" description="Helical" evidence="10">
    <location>
        <begin position="347"/>
        <end position="370"/>
    </location>
</feature>
<comment type="subcellular location">
    <subcellularLocation>
        <location evidence="1">Endoplasmic reticulum membrane</location>
        <topology evidence="1">Multi-pass membrane protein</topology>
    </subcellularLocation>
</comment>
<keyword evidence="12" id="KW-1185">Reference proteome</keyword>
<evidence type="ECO:0000256" key="5">
    <source>
        <dbReference type="ARBA" id="ARBA00022679"/>
    </source>
</evidence>
<dbReference type="GO" id="GO:0004376">
    <property type="term" value="F:GPI mannosyltransferase activity"/>
    <property type="evidence" value="ECO:0007669"/>
    <property type="project" value="InterPro"/>
</dbReference>
<dbReference type="UniPathway" id="UPA00196"/>
<evidence type="ECO:0000256" key="8">
    <source>
        <dbReference type="ARBA" id="ARBA00022989"/>
    </source>
</evidence>
<evidence type="ECO:0000313" key="11">
    <source>
        <dbReference type="EMBL" id="QAU53332.1"/>
    </source>
</evidence>
<dbReference type="PANTHER" id="PTHR12468">
    <property type="entry name" value="GPI MANNOSYLTRANSFERASE 2"/>
    <property type="match status" value="1"/>
</dbReference>
<dbReference type="GO" id="GO:0016020">
    <property type="term" value="C:membrane"/>
    <property type="evidence" value="ECO:0007669"/>
    <property type="project" value="GOC"/>
</dbReference>
<dbReference type="PANTHER" id="PTHR12468:SF2">
    <property type="entry name" value="GPI MANNOSYLTRANSFERASE 2"/>
    <property type="match status" value="1"/>
</dbReference>
<organism evidence="11 12">
    <name type="scientific">Corynebacterium pelargi</name>
    <dbReference type="NCBI Taxonomy" id="1471400"/>
    <lineage>
        <taxon>Bacteria</taxon>
        <taxon>Bacillati</taxon>
        <taxon>Actinomycetota</taxon>
        <taxon>Actinomycetes</taxon>
        <taxon>Mycobacteriales</taxon>
        <taxon>Corynebacteriaceae</taxon>
        <taxon>Corynebacterium</taxon>
    </lineage>
</organism>
<keyword evidence="8 10" id="KW-1133">Transmembrane helix</keyword>
<evidence type="ECO:0000256" key="2">
    <source>
        <dbReference type="ARBA" id="ARBA00004687"/>
    </source>
</evidence>
<feature type="transmembrane region" description="Helical" evidence="10">
    <location>
        <begin position="184"/>
        <end position="212"/>
    </location>
</feature>
<evidence type="ECO:0000256" key="7">
    <source>
        <dbReference type="ARBA" id="ARBA00022824"/>
    </source>
</evidence>
<keyword evidence="3" id="KW-0337">GPI-anchor biosynthesis</keyword>
<evidence type="ECO:0000256" key="3">
    <source>
        <dbReference type="ARBA" id="ARBA00022502"/>
    </source>
</evidence>
<evidence type="ECO:0000256" key="1">
    <source>
        <dbReference type="ARBA" id="ARBA00004477"/>
    </source>
</evidence>
<dbReference type="InterPro" id="IPR007315">
    <property type="entry name" value="PIG-V/Gpi18"/>
</dbReference>
<reference evidence="11 12" key="1">
    <citation type="submission" date="2019-01" db="EMBL/GenBank/DDBJ databases">
        <authorList>
            <person name="Ruckert C."/>
            <person name="Busche T."/>
            <person name="Kalinowski J."/>
        </authorList>
    </citation>
    <scope>NUCLEOTIDE SEQUENCE [LARGE SCALE GENOMIC DNA]</scope>
    <source>
        <strain evidence="11 12">136/3</strain>
    </source>
</reference>
<accession>A0A410WBK9</accession>
<evidence type="ECO:0000256" key="10">
    <source>
        <dbReference type="SAM" id="Phobius"/>
    </source>
</evidence>
<keyword evidence="7" id="KW-0256">Endoplasmic reticulum</keyword>
<dbReference type="EMBL" id="CP035299">
    <property type="protein sequence ID" value="QAU53332.1"/>
    <property type="molecule type" value="Genomic_DNA"/>
</dbReference>